<dbReference type="PROSITE" id="PS01073">
    <property type="entry name" value="RIBOSOMAL_L24E"/>
    <property type="match status" value="1"/>
</dbReference>
<dbReference type="PANTHER" id="PTHR10792">
    <property type="entry name" value="60S RIBOSOMAL PROTEIN L24"/>
    <property type="match status" value="1"/>
</dbReference>
<dbReference type="InterPro" id="IPR023442">
    <property type="entry name" value="Ribosomal_eL24_CS"/>
</dbReference>
<dbReference type="GO" id="GO:0022625">
    <property type="term" value="C:cytosolic large ribosomal subunit"/>
    <property type="evidence" value="ECO:0007669"/>
    <property type="project" value="TreeGrafter"/>
</dbReference>
<accession>A0A7R9TXB5</accession>
<dbReference type="CDD" id="cd00472">
    <property type="entry name" value="Ribosomal_L24e_L24"/>
    <property type="match status" value="1"/>
</dbReference>
<dbReference type="InterPro" id="IPR000988">
    <property type="entry name" value="Ribosomal_eL24-rel_N"/>
</dbReference>
<dbReference type="GO" id="GO:0003735">
    <property type="term" value="F:structural constituent of ribosome"/>
    <property type="evidence" value="ECO:0007669"/>
    <property type="project" value="InterPro"/>
</dbReference>
<evidence type="ECO:0000259" key="4">
    <source>
        <dbReference type="Pfam" id="PF01246"/>
    </source>
</evidence>
<comment type="similarity">
    <text evidence="1">Belongs to the eukaryotic ribosomal protein eL24 family.</text>
</comment>
<dbReference type="InterPro" id="IPR038630">
    <property type="entry name" value="L24e/L24_sf"/>
</dbReference>
<feature type="domain" description="Large ribosomal subunit protein eL24-related N-terminal" evidence="4">
    <location>
        <begin position="3"/>
        <end position="66"/>
    </location>
</feature>
<evidence type="ECO:0000256" key="3">
    <source>
        <dbReference type="ARBA" id="ARBA00023274"/>
    </source>
</evidence>
<sequence>MVLKTELCRFSGKRVYPGHGMRYYRTDSTTYLFADAKCKRLFNNRLKPSKLAWTAIYRKQHKKDQAMQATRKKRRAKTSNMTRGFVGASLEVIQKRRQEKPEVRKAARDAALAEIKARMKGKKGGKK</sequence>
<evidence type="ECO:0000256" key="1">
    <source>
        <dbReference type="ARBA" id="ARBA00005647"/>
    </source>
</evidence>
<dbReference type="InterPro" id="IPR056366">
    <property type="entry name" value="Ribosomal_eL24"/>
</dbReference>
<name>A0A7R9TXB5_9VIRI</name>
<dbReference type="EMBL" id="HBDZ01013542">
    <property type="protein sequence ID" value="CAD8247865.1"/>
    <property type="molecule type" value="Transcribed_RNA"/>
</dbReference>
<evidence type="ECO:0000256" key="2">
    <source>
        <dbReference type="ARBA" id="ARBA00022980"/>
    </source>
</evidence>
<keyword evidence="3" id="KW-0687">Ribonucleoprotein</keyword>
<dbReference type="AlphaFoldDB" id="A0A7R9TXB5"/>
<dbReference type="FunFam" id="2.30.170.20:FF:000003">
    <property type="entry name" value="60S ribosomal protein L24"/>
    <property type="match status" value="1"/>
</dbReference>
<dbReference type="Pfam" id="PF01246">
    <property type="entry name" value="Ribosomal_L24e"/>
    <property type="match status" value="1"/>
</dbReference>
<evidence type="ECO:0000313" key="5">
    <source>
        <dbReference type="EMBL" id="CAD8247865.1"/>
    </source>
</evidence>
<dbReference type="Gene3D" id="6.10.250.1270">
    <property type="match status" value="1"/>
</dbReference>
<reference evidence="5" key="1">
    <citation type="submission" date="2021-01" db="EMBL/GenBank/DDBJ databases">
        <authorList>
            <person name="Corre E."/>
            <person name="Pelletier E."/>
            <person name="Niang G."/>
            <person name="Scheremetjew M."/>
            <person name="Finn R."/>
            <person name="Kale V."/>
            <person name="Holt S."/>
            <person name="Cochrane G."/>
            <person name="Meng A."/>
            <person name="Brown T."/>
            <person name="Cohen L."/>
        </authorList>
    </citation>
    <scope>NUCLEOTIDE SEQUENCE</scope>
    <source>
        <strain evidence="5">CCMP1413</strain>
    </source>
</reference>
<dbReference type="GO" id="GO:0002181">
    <property type="term" value="P:cytoplasmic translation"/>
    <property type="evidence" value="ECO:0007669"/>
    <property type="project" value="TreeGrafter"/>
</dbReference>
<protein>
    <recommendedName>
        <fullName evidence="4">Large ribosomal subunit protein eL24-related N-terminal domain-containing protein</fullName>
    </recommendedName>
</protein>
<gene>
    <name evidence="5" type="ORF">PCOL08062_LOCUS10367</name>
</gene>
<dbReference type="SUPFAM" id="SSF57716">
    <property type="entry name" value="Glucocorticoid receptor-like (DNA-binding domain)"/>
    <property type="match status" value="1"/>
</dbReference>
<organism evidence="5">
    <name type="scientific">Prasinoderma coloniale</name>
    <dbReference type="NCBI Taxonomy" id="156133"/>
    <lineage>
        <taxon>Eukaryota</taxon>
        <taxon>Viridiplantae</taxon>
        <taxon>Prasinodermophyta</taxon>
        <taxon>Prasinodermophyceae</taxon>
        <taxon>Prasinodermales</taxon>
        <taxon>Prasinodermaceae</taxon>
        <taxon>Prasinoderma</taxon>
    </lineage>
</organism>
<dbReference type="PANTHER" id="PTHR10792:SF1">
    <property type="entry name" value="RIBOSOMAL PROTEIN L24"/>
    <property type="match status" value="1"/>
</dbReference>
<keyword evidence="2" id="KW-0689">Ribosomal protein</keyword>
<proteinExistence type="inferred from homology"/>
<dbReference type="Gene3D" id="2.30.170.20">
    <property type="entry name" value="Ribosomal protein L24e"/>
    <property type="match status" value="1"/>
</dbReference>
<dbReference type="GO" id="GO:0003729">
    <property type="term" value="F:mRNA binding"/>
    <property type="evidence" value="ECO:0007669"/>
    <property type="project" value="TreeGrafter"/>
</dbReference>